<sequence>MVRHNNLSTKTSAMELHRIKNKIVENIATKFLLDCQTAKT</sequence>
<dbReference type="Proteomes" id="UP000199452">
    <property type="component" value="Unassembled WGS sequence"/>
</dbReference>
<protein>
    <submittedName>
        <fullName evidence="1">Uncharacterized protein</fullName>
    </submittedName>
</protein>
<evidence type="ECO:0000313" key="1">
    <source>
        <dbReference type="EMBL" id="SDC65931.1"/>
    </source>
</evidence>
<reference evidence="1 2" key="1">
    <citation type="submission" date="2016-09" db="EMBL/GenBank/DDBJ databases">
        <authorList>
            <person name="Capua I."/>
            <person name="De Benedictis P."/>
            <person name="Joannis T."/>
            <person name="Lombin L.H."/>
            <person name="Cattoli G."/>
        </authorList>
    </citation>
    <scope>NUCLEOTIDE SEQUENCE [LARGE SCALE GENOMIC DNA]</scope>
    <source>
        <strain evidence="1 2">A7P-90m</strain>
    </source>
</reference>
<keyword evidence="2" id="KW-1185">Reference proteome</keyword>
<proteinExistence type="predicted"/>
<dbReference type="AlphaFoldDB" id="A0A1G6NE00"/>
<name>A0A1G6NE00_9BACT</name>
<dbReference type="STRING" id="1640674.SAMN05216323_104223"/>
<dbReference type="EMBL" id="FMYP01000042">
    <property type="protein sequence ID" value="SDC65931.1"/>
    <property type="molecule type" value="Genomic_DNA"/>
</dbReference>
<organism evidence="1 2">
    <name type="scientific">Williamwhitmania taraxaci</name>
    <dbReference type="NCBI Taxonomy" id="1640674"/>
    <lineage>
        <taxon>Bacteria</taxon>
        <taxon>Pseudomonadati</taxon>
        <taxon>Bacteroidota</taxon>
        <taxon>Bacteroidia</taxon>
        <taxon>Bacteroidales</taxon>
        <taxon>Williamwhitmaniaceae</taxon>
        <taxon>Williamwhitmania</taxon>
    </lineage>
</organism>
<accession>A0A1G6NE00</accession>
<gene>
    <name evidence="1" type="ORF">SAMN05216323_104223</name>
</gene>
<evidence type="ECO:0000313" key="2">
    <source>
        <dbReference type="Proteomes" id="UP000199452"/>
    </source>
</evidence>